<dbReference type="Proteomes" id="UP001557470">
    <property type="component" value="Unassembled WGS sequence"/>
</dbReference>
<feature type="chain" id="PRO_5044855852" description="Immunoglobulin domain-containing protein" evidence="5">
    <location>
        <begin position="20"/>
        <end position="167"/>
    </location>
</feature>
<feature type="domain" description="Immunoglobulin" evidence="6">
    <location>
        <begin position="22"/>
        <end position="124"/>
    </location>
</feature>
<dbReference type="InterPro" id="IPR013783">
    <property type="entry name" value="Ig-like_fold"/>
</dbReference>
<dbReference type="Pfam" id="PF07686">
    <property type="entry name" value="V-set"/>
    <property type="match status" value="1"/>
</dbReference>
<dbReference type="InterPro" id="IPR003599">
    <property type="entry name" value="Ig_sub"/>
</dbReference>
<feature type="region of interest" description="Disordered" evidence="4">
    <location>
        <begin position="127"/>
        <end position="167"/>
    </location>
</feature>
<evidence type="ECO:0000256" key="2">
    <source>
        <dbReference type="ARBA" id="ARBA00022692"/>
    </source>
</evidence>
<dbReference type="GO" id="GO:0016020">
    <property type="term" value="C:membrane"/>
    <property type="evidence" value="ECO:0007669"/>
    <property type="project" value="UniProtKB-SubCell"/>
</dbReference>
<dbReference type="InterPro" id="IPR036179">
    <property type="entry name" value="Ig-like_dom_sf"/>
</dbReference>
<evidence type="ECO:0000256" key="5">
    <source>
        <dbReference type="SAM" id="SignalP"/>
    </source>
</evidence>
<evidence type="ECO:0000313" key="7">
    <source>
        <dbReference type="EMBL" id="KAL1005083.1"/>
    </source>
</evidence>
<evidence type="ECO:0000256" key="3">
    <source>
        <dbReference type="ARBA" id="ARBA00023136"/>
    </source>
</evidence>
<name>A0ABD0X7W4_UMBPY</name>
<dbReference type="PANTHER" id="PTHR11860">
    <property type="entry name" value="POLYMERIC-IMMUNOGLOBULIN RECEPTOR"/>
    <property type="match status" value="1"/>
</dbReference>
<accession>A0ABD0X7W4</accession>
<keyword evidence="8" id="KW-1185">Reference proteome</keyword>
<feature type="compositionally biased region" description="Low complexity" evidence="4">
    <location>
        <begin position="153"/>
        <end position="167"/>
    </location>
</feature>
<sequence>MKKLIYVCLTLLCAAVCVGSVVPVLRAQEGGNTSIECPYDQGYENYIKYFYKGNMANRVVVIQSQQQQHPSCIEHGRYSLCDDRRRRVFTVTIRHLQLEDAGPYWCFIDGWTYNPITEVQLIVDRVPHISPPPHPKPDPVTSRPVPSTTHPSTTNTMETEYTTGMAE</sequence>
<proteinExistence type="predicted"/>
<keyword evidence="2" id="KW-0812">Transmembrane</keyword>
<protein>
    <recommendedName>
        <fullName evidence="6">Immunoglobulin domain-containing protein</fullName>
    </recommendedName>
</protein>
<comment type="caution">
    <text evidence="7">The sequence shown here is derived from an EMBL/GenBank/DDBJ whole genome shotgun (WGS) entry which is preliminary data.</text>
</comment>
<organism evidence="7 8">
    <name type="scientific">Umbra pygmaea</name>
    <name type="common">Eastern mudminnow</name>
    <dbReference type="NCBI Taxonomy" id="75934"/>
    <lineage>
        <taxon>Eukaryota</taxon>
        <taxon>Metazoa</taxon>
        <taxon>Chordata</taxon>
        <taxon>Craniata</taxon>
        <taxon>Vertebrata</taxon>
        <taxon>Euteleostomi</taxon>
        <taxon>Actinopterygii</taxon>
        <taxon>Neopterygii</taxon>
        <taxon>Teleostei</taxon>
        <taxon>Protacanthopterygii</taxon>
        <taxon>Esociformes</taxon>
        <taxon>Umbridae</taxon>
        <taxon>Umbra</taxon>
    </lineage>
</organism>
<reference evidence="7 8" key="1">
    <citation type="submission" date="2024-06" db="EMBL/GenBank/DDBJ databases">
        <authorList>
            <person name="Pan Q."/>
            <person name="Wen M."/>
            <person name="Jouanno E."/>
            <person name="Zahm M."/>
            <person name="Klopp C."/>
            <person name="Cabau C."/>
            <person name="Louis A."/>
            <person name="Berthelot C."/>
            <person name="Parey E."/>
            <person name="Roest Crollius H."/>
            <person name="Montfort J."/>
            <person name="Robinson-Rechavi M."/>
            <person name="Bouchez O."/>
            <person name="Lampietro C."/>
            <person name="Lopez Roques C."/>
            <person name="Donnadieu C."/>
            <person name="Postlethwait J."/>
            <person name="Bobe J."/>
            <person name="Verreycken H."/>
            <person name="Guiguen Y."/>
        </authorList>
    </citation>
    <scope>NUCLEOTIDE SEQUENCE [LARGE SCALE GENOMIC DNA]</scope>
    <source>
        <strain evidence="7">Up_M1</strain>
        <tissue evidence="7">Testis</tissue>
    </source>
</reference>
<dbReference type="AlphaFoldDB" id="A0ABD0X7W4"/>
<keyword evidence="5" id="KW-0732">Signal</keyword>
<dbReference type="InterPro" id="IPR013106">
    <property type="entry name" value="Ig_V-set"/>
</dbReference>
<dbReference type="SUPFAM" id="SSF48726">
    <property type="entry name" value="Immunoglobulin"/>
    <property type="match status" value="1"/>
</dbReference>
<evidence type="ECO:0000259" key="6">
    <source>
        <dbReference type="SMART" id="SM00409"/>
    </source>
</evidence>
<dbReference type="EMBL" id="JAGEUA010000002">
    <property type="protein sequence ID" value="KAL1005083.1"/>
    <property type="molecule type" value="Genomic_DNA"/>
</dbReference>
<keyword evidence="3" id="KW-0472">Membrane</keyword>
<dbReference type="PANTHER" id="PTHR11860:SF118">
    <property type="entry name" value="CMRF35-LIKE MOLECULE 3-RELATED"/>
    <property type="match status" value="1"/>
</dbReference>
<comment type="subcellular location">
    <subcellularLocation>
        <location evidence="1">Membrane</location>
    </subcellularLocation>
</comment>
<evidence type="ECO:0000313" key="8">
    <source>
        <dbReference type="Proteomes" id="UP001557470"/>
    </source>
</evidence>
<dbReference type="Gene3D" id="2.60.40.10">
    <property type="entry name" value="Immunoglobulins"/>
    <property type="match status" value="1"/>
</dbReference>
<dbReference type="SMART" id="SM00409">
    <property type="entry name" value="IG"/>
    <property type="match status" value="1"/>
</dbReference>
<dbReference type="InterPro" id="IPR050671">
    <property type="entry name" value="CD300_family_receptors"/>
</dbReference>
<evidence type="ECO:0000256" key="1">
    <source>
        <dbReference type="ARBA" id="ARBA00004370"/>
    </source>
</evidence>
<evidence type="ECO:0000256" key="4">
    <source>
        <dbReference type="SAM" id="MobiDB-lite"/>
    </source>
</evidence>
<feature type="signal peptide" evidence="5">
    <location>
        <begin position="1"/>
        <end position="19"/>
    </location>
</feature>
<gene>
    <name evidence="7" type="ORF">UPYG_G00054250</name>
</gene>